<dbReference type="GO" id="GO:0043565">
    <property type="term" value="F:sequence-specific DNA binding"/>
    <property type="evidence" value="ECO:0007669"/>
    <property type="project" value="InterPro"/>
</dbReference>
<dbReference type="AlphaFoldDB" id="A0A5J9VK67"/>
<dbReference type="PROSITE" id="PS50811">
    <property type="entry name" value="WRKY"/>
    <property type="match status" value="1"/>
</dbReference>
<feature type="compositionally biased region" description="Low complexity" evidence="6">
    <location>
        <begin position="208"/>
        <end position="222"/>
    </location>
</feature>
<feature type="domain" description="WRKY" evidence="7">
    <location>
        <begin position="102"/>
        <end position="164"/>
    </location>
</feature>
<dbReference type="OrthoDB" id="2021064at2759"/>
<sequence>MALASPDAVVLELMTMGLQSAAHLEDLLRAASPASPPQELAAEILRCCGRVIAALTASGGKKRKAVEHEDPAAPAAQQLVLRPRCLPGKGSSRGAEADRVVTGAATVVDGFIWRKYGQKDINGRNHPRLYHRCAYRNQGCAATRRVQQTQDEPAAYEIAYYGEHTCRGAASCQGRAAPPPPAVVDFGSNAWASAGGVWNAPTASWDGDMSSQGGWSSSSASSEPGFEAHTTHEWHDMAGVVEPSLTPCYAPDPVTEFLDGCFDWASVVSDFGALLQ</sequence>
<feature type="non-terminal residue" evidence="8">
    <location>
        <position position="1"/>
    </location>
</feature>
<reference evidence="8 9" key="1">
    <citation type="journal article" date="2019" name="Sci. Rep.">
        <title>A high-quality genome of Eragrostis curvula grass provides insights into Poaceae evolution and supports new strategies to enhance forage quality.</title>
        <authorList>
            <person name="Carballo J."/>
            <person name="Santos B.A.C.M."/>
            <person name="Zappacosta D."/>
            <person name="Garbus I."/>
            <person name="Selva J.P."/>
            <person name="Gallo C.A."/>
            <person name="Diaz A."/>
            <person name="Albertini E."/>
            <person name="Caccamo M."/>
            <person name="Echenique V."/>
        </authorList>
    </citation>
    <scope>NUCLEOTIDE SEQUENCE [LARGE SCALE GENOMIC DNA]</scope>
    <source>
        <strain evidence="9">cv. Victoria</strain>
        <tissue evidence="8">Leaf</tissue>
    </source>
</reference>
<evidence type="ECO:0000256" key="1">
    <source>
        <dbReference type="ARBA" id="ARBA00004123"/>
    </source>
</evidence>
<dbReference type="SUPFAM" id="SSF118290">
    <property type="entry name" value="WRKY DNA-binding domain"/>
    <property type="match status" value="1"/>
</dbReference>
<dbReference type="PANTHER" id="PTHR31282">
    <property type="entry name" value="WRKY TRANSCRIPTION FACTOR 21-RELATED"/>
    <property type="match status" value="1"/>
</dbReference>
<proteinExistence type="predicted"/>
<evidence type="ECO:0000259" key="7">
    <source>
        <dbReference type="PROSITE" id="PS50811"/>
    </source>
</evidence>
<evidence type="ECO:0000313" key="9">
    <source>
        <dbReference type="Proteomes" id="UP000324897"/>
    </source>
</evidence>
<dbReference type="SMART" id="SM00774">
    <property type="entry name" value="WRKY"/>
    <property type="match status" value="1"/>
</dbReference>
<dbReference type="GO" id="GO:0005634">
    <property type="term" value="C:nucleus"/>
    <property type="evidence" value="ECO:0007669"/>
    <property type="project" value="UniProtKB-SubCell"/>
</dbReference>
<gene>
    <name evidence="8" type="ORF">EJB05_18570</name>
</gene>
<comment type="subcellular location">
    <subcellularLocation>
        <location evidence="1">Nucleus</location>
    </subcellularLocation>
</comment>
<dbReference type="InterPro" id="IPR036576">
    <property type="entry name" value="WRKY_dom_sf"/>
</dbReference>
<evidence type="ECO:0000256" key="5">
    <source>
        <dbReference type="ARBA" id="ARBA00023242"/>
    </source>
</evidence>
<dbReference type="EMBL" id="RWGY01000009">
    <property type="protein sequence ID" value="TVU36629.1"/>
    <property type="molecule type" value="Genomic_DNA"/>
</dbReference>
<keyword evidence="3" id="KW-0238">DNA-binding</keyword>
<keyword evidence="5" id="KW-0539">Nucleus</keyword>
<feature type="region of interest" description="Disordered" evidence="6">
    <location>
        <begin position="208"/>
        <end position="227"/>
    </location>
</feature>
<evidence type="ECO:0000313" key="8">
    <source>
        <dbReference type="EMBL" id="TVU36629.1"/>
    </source>
</evidence>
<evidence type="ECO:0000256" key="2">
    <source>
        <dbReference type="ARBA" id="ARBA00023015"/>
    </source>
</evidence>
<dbReference type="GO" id="GO:0003700">
    <property type="term" value="F:DNA-binding transcription factor activity"/>
    <property type="evidence" value="ECO:0007669"/>
    <property type="project" value="InterPro"/>
</dbReference>
<keyword evidence="9" id="KW-1185">Reference proteome</keyword>
<comment type="caution">
    <text evidence="8">The sequence shown here is derived from an EMBL/GenBank/DDBJ whole genome shotgun (WGS) entry which is preliminary data.</text>
</comment>
<evidence type="ECO:0000256" key="6">
    <source>
        <dbReference type="SAM" id="MobiDB-lite"/>
    </source>
</evidence>
<protein>
    <recommendedName>
        <fullName evidence="7">WRKY domain-containing protein</fullName>
    </recommendedName>
</protein>
<dbReference type="Gene3D" id="2.20.25.80">
    <property type="entry name" value="WRKY domain"/>
    <property type="match status" value="1"/>
</dbReference>
<accession>A0A5J9VK67</accession>
<dbReference type="Gramene" id="TVU36629">
    <property type="protein sequence ID" value="TVU36629"/>
    <property type="gene ID" value="EJB05_18570"/>
</dbReference>
<dbReference type="Pfam" id="PF03106">
    <property type="entry name" value="WRKY"/>
    <property type="match status" value="1"/>
</dbReference>
<name>A0A5J9VK67_9POAL</name>
<evidence type="ECO:0000256" key="3">
    <source>
        <dbReference type="ARBA" id="ARBA00023125"/>
    </source>
</evidence>
<organism evidence="8 9">
    <name type="scientific">Eragrostis curvula</name>
    <name type="common">weeping love grass</name>
    <dbReference type="NCBI Taxonomy" id="38414"/>
    <lineage>
        <taxon>Eukaryota</taxon>
        <taxon>Viridiplantae</taxon>
        <taxon>Streptophyta</taxon>
        <taxon>Embryophyta</taxon>
        <taxon>Tracheophyta</taxon>
        <taxon>Spermatophyta</taxon>
        <taxon>Magnoliopsida</taxon>
        <taxon>Liliopsida</taxon>
        <taxon>Poales</taxon>
        <taxon>Poaceae</taxon>
        <taxon>PACMAD clade</taxon>
        <taxon>Chloridoideae</taxon>
        <taxon>Eragrostideae</taxon>
        <taxon>Eragrostidinae</taxon>
        <taxon>Eragrostis</taxon>
    </lineage>
</organism>
<keyword evidence="4" id="KW-0804">Transcription</keyword>
<keyword evidence="2" id="KW-0805">Transcription regulation</keyword>
<dbReference type="Proteomes" id="UP000324897">
    <property type="component" value="Unassembled WGS sequence"/>
</dbReference>
<dbReference type="InterPro" id="IPR003657">
    <property type="entry name" value="WRKY_dom"/>
</dbReference>
<dbReference type="InterPro" id="IPR044810">
    <property type="entry name" value="WRKY_plant"/>
</dbReference>
<evidence type="ECO:0000256" key="4">
    <source>
        <dbReference type="ARBA" id="ARBA00023163"/>
    </source>
</evidence>